<dbReference type="Pfam" id="PF02075">
    <property type="entry name" value="RuvC"/>
    <property type="match status" value="1"/>
</dbReference>
<sequence length="166" mass="18436">MKILGIDPGLNHLGYACVEKSQQRFKVLTWGTISPPPTLSLPQKLALIFESLKNIINKFSPDYLALEEVYTRGVGNATLKLSQAQALVLLLCGLYNLRFKTFTPKEIKKFLTQNGNAEKQDMVSQIQWLSKHGVLSFVEDFEEDGLDSHKVDALAVALLLGFELGG</sequence>
<evidence type="ECO:0000256" key="11">
    <source>
        <dbReference type="ARBA" id="ARBA00023204"/>
    </source>
</evidence>
<dbReference type="GO" id="GO:0004520">
    <property type="term" value="F:DNA endonuclease activity"/>
    <property type="evidence" value="ECO:0007669"/>
    <property type="project" value="InterPro"/>
</dbReference>
<evidence type="ECO:0000256" key="6">
    <source>
        <dbReference type="ARBA" id="ARBA00022763"/>
    </source>
</evidence>
<evidence type="ECO:0000256" key="8">
    <source>
        <dbReference type="ARBA" id="ARBA00022842"/>
    </source>
</evidence>
<dbReference type="Gene3D" id="3.30.420.10">
    <property type="entry name" value="Ribonuclease H-like superfamily/Ribonuclease H"/>
    <property type="match status" value="1"/>
</dbReference>
<organism evidence="12 13">
    <name type="scientific">Thermodesulfobacterium commune DSM 2178</name>
    <dbReference type="NCBI Taxonomy" id="289377"/>
    <lineage>
        <taxon>Bacteria</taxon>
        <taxon>Pseudomonadati</taxon>
        <taxon>Thermodesulfobacteriota</taxon>
        <taxon>Thermodesulfobacteria</taxon>
        <taxon>Thermodesulfobacteriales</taxon>
        <taxon>Thermodesulfobacteriaceae</taxon>
        <taxon>Thermodesulfobacterium</taxon>
    </lineage>
</organism>
<dbReference type="eggNOG" id="COG0817">
    <property type="taxonomic scope" value="Bacteria"/>
</dbReference>
<keyword evidence="7" id="KW-0378">Hydrolase</keyword>
<dbReference type="Proteomes" id="UP000028481">
    <property type="component" value="Chromosome"/>
</dbReference>
<evidence type="ECO:0000256" key="9">
    <source>
        <dbReference type="ARBA" id="ARBA00023125"/>
    </source>
</evidence>
<gene>
    <name evidence="12" type="ORF">HL41_05835</name>
</gene>
<evidence type="ECO:0000313" key="12">
    <source>
        <dbReference type="EMBL" id="AIH04303.1"/>
    </source>
</evidence>
<dbReference type="STRING" id="289377.HL41_05835"/>
<keyword evidence="2" id="KW-0963">Cytoplasm</keyword>
<dbReference type="GO" id="GO:0003677">
    <property type="term" value="F:DNA binding"/>
    <property type="evidence" value="ECO:0007669"/>
    <property type="project" value="UniProtKB-KW"/>
</dbReference>
<dbReference type="SUPFAM" id="SSF53098">
    <property type="entry name" value="Ribonuclease H-like"/>
    <property type="match status" value="1"/>
</dbReference>
<dbReference type="EMBL" id="CP008796">
    <property type="protein sequence ID" value="AIH04303.1"/>
    <property type="molecule type" value="Genomic_DNA"/>
</dbReference>
<reference evidence="12 13" key="1">
    <citation type="journal article" date="2015" name="Genome Announc.">
        <title>Genome Sequence of a Sulfate-Reducing Thermophilic Bacterium, Thermodesulfobacterium commune DSM 2178T (Phylum Thermodesulfobacteria).</title>
        <authorList>
            <person name="Bhatnagar S."/>
            <person name="Badger J.H."/>
            <person name="Madupu R."/>
            <person name="Khouri H.M."/>
            <person name="O'Connor E.M."/>
            <person name="Robb F.T."/>
            <person name="Ward N.L."/>
            <person name="Eisen J.A."/>
        </authorList>
    </citation>
    <scope>NUCLEOTIDE SEQUENCE [LARGE SCALE GENOMIC DNA]</scope>
    <source>
        <strain evidence="12 13">DSM 2178</strain>
    </source>
</reference>
<protein>
    <submittedName>
        <fullName evidence="12">Uncharacterized protein</fullName>
    </submittedName>
</protein>
<evidence type="ECO:0000313" key="13">
    <source>
        <dbReference type="Proteomes" id="UP000028481"/>
    </source>
</evidence>
<name>A0A075WV29_9BACT</name>
<evidence type="ECO:0000256" key="4">
    <source>
        <dbReference type="ARBA" id="ARBA00022723"/>
    </source>
</evidence>
<dbReference type="GO" id="GO:0016787">
    <property type="term" value="F:hydrolase activity"/>
    <property type="evidence" value="ECO:0007669"/>
    <property type="project" value="UniProtKB-KW"/>
</dbReference>
<comment type="similarity">
    <text evidence="1">Belongs to the RuvC family.</text>
</comment>
<keyword evidence="9" id="KW-0238">DNA-binding</keyword>
<dbReference type="CDD" id="cd16962">
    <property type="entry name" value="RuvC"/>
    <property type="match status" value="1"/>
</dbReference>
<dbReference type="OrthoDB" id="9805499at2"/>
<dbReference type="RefSeq" id="WP_038060193.1">
    <property type="nucleotide sequence ID" value="NZ_CP008796.1"/>
</dbReference>
<evidence type="ECO:0000256" key="5">
    <source>
        <dbReference type="ARBA" id="ARBA00022759"/>
    </source>
</evidence>
<dbReference type="HOGENOM" id="CLU_091257_3_2_0"/>
<evidence type="ECO:0000256" key="1">
    <source>
        <dbReference type="ARBA" id="ARBA00009518"/>
    </source>
</evidence>
<keyword evidence="13" id="KW-1185">Reference proteome</keyword>
<evidence type="ECO:0000256" key="10">
    <source>
        <dbReference type="ARBA" id="ARBA00023172"/>
    </source>
</evidence>
<dbReference type="KEGG" id="tcm:HL41_05835"/>
<dbReference type="GO" id="GO:0006281">
    <property type="term" value="P:DNA repair"/>
    <property type="evidence" value="ECO:0007669"/>
    <property type="project" value="UniProtKB-KW"/>
</dbReference>
<dbReference type="GO" id="GO:0006310">
    <property type="term" value="P:DNA recombination"/>
    <property type="evidence" value="ECO:0007669"/>
    <property type="project" value="UniProtKB-KW"/>
</dbReference>
<evidence type="ECO:0000256" key="7">
    <source>
        <dbReference type="ARBA" id="ARBA00022801"/>
    </source>
</evidence>
<keyword evidence="10" id="KW-0233">DNA recombination</keyword>
<evidence type="ECO:0000256" key="2">
    <source>
        <dbReference type="ARBA" id="ARBA00022490"/>
    </source>
</evidence>
<accession>A0A075WV29</accession>
<dbReference type="PANTHER" id="PTHR30194">
    <property type="entry name" value="CROSSOVER JUNCTION ENDODEOXYRIBONUCLEASE RUVC"/>
    <property type="match status" value="1"/>
</dbReference>
<keyword evidence="3" id="KW-0540">Nuclease</keyword>
<dbReference type="InterPro" id="IPR012337">
    <property type="entry name" value="RNaseH-like_sf"/>
</dbReference>
<dbReference type="PANTHER" id="PTHR30194:SF3">
    <property type="entry name" value="CROSSOVER JUNCTION ENDODEOXYRIBONUCLEASE RUVC"/>
    <property type="match status" value="1"/>
</dbReference>
<proteinExistence type="inferred from homology"/>
<evidence type="ECO:0000256" key="3">
    <source>
        <dbReference type="ARBA" id="ARBA00022722"/>
    </source>
</evidence>
<dbReference type="AlphaFoldDB" id="A0A075WV29"/>
<keyword evidence="6" id="KW-0227">DNA damage</keyword>
<keyword evidence="8" id="KW-0460">Magnesium</keyword>
<dbReference type="InterPro" id="IPR002176">
    <property type="entry name" value="X-over_junc_endoDNase_RuvC"/>
</dbReference>
<keyword evidence="5" id="KW-0255">Endonuclease</keyword>
<dbReference type="PRINTS" id="PR00696">
    <property type="entry name" value="RSOLVASERUVC"/>
</dbReference>
<dbReference type="PaxDb" id="289377-HL41_05835"/>
<dbReference type="GO" id="GO:0046872">
    <property type="term" value="F:metal ion binding"/>
    <property type="evidence" value="ECO:0007669"/>
    <property type="project" value="UniProtKB-KW"/>
</dbReference>
<dbReference type="InterPro" id="IPR036397">
    <property type="entry name" value="RNaseH_sf"/>
</dbReference>
<keyword evidence="11" id="KW-0234">DNA repair</keyword>
<keyword evidence="4" id="KW-0479">Metal-binding</keyword>